<name>A0A5D2CIQ9_GOSDA</name>
<evidence type="ECO:0000313" key="3">
    <source>
        <dbReference type="Proteomes" id="UP000323506"/>
    </source>
</evidence>
<sequence length="90" mass="10759">MSRWRGENIITARITKKVLEMEECKNMMNHDRNMPLNKSHKEYNKNEVYLLYMKPRQYNQNGSSLIRFRLQYVGVSGELMVFLVWLGSSL</sequence>
<keyword evidence="1" id="KW-0472">Membrane</keyword>
<gene>
    <name evidence="2" type="ORF">ES288_D05G231900v1</name>
</gene>
<feature type="transmembrane region" description="Helical" evidence="1">
    <location>
        <begin position="70"/>
        <end position="88"/>
    </location>
</feature>
<evidence type="ECO:0000313" key="2">
    <source>
        <dbReference type="EMBL" id="TYG69457.1"/>
    </source>
</evidence>
<keyword evidence="1" id="KW-1133">Transmembrane helix</keyword>
<protein>
    <submittedName>
        <fullName evidence="2">Uncharacterized protein</fullName>
    </submittedName>
</protein>
<organism evidence="2 3">
    <name type="scientific">Gossypium darwinii</name>
    <name type="common">Darwin's cotton</name>
    <name type="synonym">Gossypium barbadense var. darwinii</name>
    <dbReference type="NCBI Taxonomy" id="34276"/>
    <lineage>
        <taxon>Eukaryota</taxon>
        <taxon>Viridiplantae</taxon>
        <taxon>Streptophyta</taxon>
        <taxon>Embryophyta</taxon>
        <taxon>Tracheophyta</taxon>
        <taxon>Spermatophyta</taxon>
        <taxon>Magnoliopsida</taxon>
        <taxon>eudicotyledons</taxon>
        <taxon>Gunneridae</taxon>
        <taxon>Pentapetalae</taxon>
        <taxon>rosids</taxon>
        <taxon>malvids</taxon>
        <taxon>Malvales</taxon>
        <taxon>Malvaceae</taxon>
        <taxon>Malvoideae</taxon>
        <taxon>Gossypium</taxon>
    </lineage>
</organism>
<evidence type="ECO:0000256" key="1">
    <source>
        <dbReference type="SAM" id="Phobius"/>
    </source>
</evidence>
<keyword evidence="3" id="KW-1185">Reference proteome</keyword>
<proteinExistence type="predicted"/>
<dbReference type="Proteomes" id="UP000323506">
    <property type="component" value="Chromosome D05"/>
</dbReference>
<accession>A0A5D2CIQ9</accession>
<keyword evidence="1" id="KW-0812">Transmembrane</keyword>
<dbReference type="AlphaFoldDB" id="A0A5D2CIQ9"/>
<reference evidence="2 3" key="1">
    <citation type="submission" date="2019-06" db="EMBL/GenBank/DDBJ databases">
        <title>WGS assembly of Gossypium darwinii.</title>
        <authorList>
            <person name="Chen Z.J."/>
            <person name="Sreedasyam A."/>
            <person name="Ando A."/>
            <person name="Song Q."/>
            <person name="De L."/>
            <person name="Hulse-Kemp A."/>
            <person name="Ding M."/>
            <person name="Ye W."/>
            <person name="Kirkbride R."/>
            <person name="Jenkins J."/>
            <person name="Plott C."/>
            <person name="Lovell J."/>
            <person name="Lin Y.-M."/>
            <person name="Vaughn R."/>
            <person name="Liu B."/>
            <person name="Li W."/>
            <person name="Simpson S."/>
            <person name="Scheffler B."/>
            <person name="Saski C."/>
            <person name="Grover C."/>
            <person name="Hu G."/>
            <person name="Conover J."/>
            <person name="Carlson J."/>
            <person name="Shu S."/>
            <person name="Boston L."/>
            <person name="Williams M."/>
            <person name="Peterson D."/>
            <person name="Mcgee K."/>
            <person name="Jones D."/>
            <person name="Wendel J."/>
            <person name="Stelly D."/>
            <person name="Grimwood J."/>
            <person name="Schmutz J."/>
        </authorList>
    </citation>
    <scope>NUCLEOTIDE SEQUENCE [LARGE SCALE GENOMIC DNA]</scope>
    <source>
        <strain evidence="2">1808015.09</strain>
    </source>
</reference>
<dbReference type="EMBL" id="CM017705">
    <property type="protein sequence ID" value="TYG69457.1"/>
    <property type="molecule type" value="Genomic_DNA"/>
</dbReference>